<reference evidence="2 3" key="1">
    <citation type="submission" date="2015-09" db="EMBL/GenBank/DDBJ databases">
        <title>Draft genome of a European isolate of the apple canker pathogen Neonectria ditissima.</title>
        <authorList>
            <person name="Gomez-Cortecero A."/>
            <person name="Harrison R.J."/>
            <person name="Armitage A.D."/>
        </authorList>
    </citation>
    <scope>NUCLEOTIDE SEQUENCE [LARGE SCALE GENOMIC DNA]</scope>
    <source>
        <strain evidence="2 3">R09/05</strain>
    </source>
</reference>
<dbReference type="InterPro" id="IPR011009">
    <property type="entry name" value="Kinase-like_dom_sf"/>
</dbReference>
<dbReference type="STRING" id="78410.A0A0N8H6M1"/>
<dbReference type="Pfam" id="PF01636">
    <property type="entry name" value="APH"/>
    <property type="match status" value="1"/>
</dbReference>
<dbReference type="SUPFAM" id="SSF56112">
    <property type="entry name" value="Protein kinase-like (PK-like)"/>
    <property type="match status" value="1"/>
</dbReference>
<gene>
    <name evidence="2" type="ORF">AK830_g7208</name>
</gene>
<sequence length="323" mass="36905">MDISEYAAEASSYDKLSAFQISRIFERHGPITSDDCNRLAADILCCPVTPTPVQGATSYTVAAANPNQTPMVVQFRSKKLDMALIELARQSYGDFVPNCKPHSTMLGDVYVYLWDLVPGPAFCRVRRQFLALDVEMEQHLYQTVEDFARFFASAWKNRPTVEQPPGLLDEYYDILNQVSQDLPERLQAKLDEVWQGLPLLFRPGYPMVFQHDDLLENNIHVDETTGRITGIVDWPDAIVAPFGVSLGGLETILGVQTRTSWHFHPSHLSLRKRFWETFYREIGNISEEDRHSIQVARLFGLFRTHGFEEKDKSIVYLEALCLL</sequence>
<dbReference type="EMBL" id="LKCW01000109">
    <property type="protein sequence ID" value="KPM39356.1"/>
    <property type="molecule type" value="Genomic_DNA"/>
</dbReference>
<dbReference type="AlphaFoldDB" id="A0A0N8H6M1"/>
<dbReference type="Proteomes" id="UP000050424">
    <property type="component" value="Unassembled WGS sequence"/>
</dbReference>
<evidence type="ECO:0000313" key="3">
    <source>
        <dbReference type="Proteomes" id="UP000050424"/>
    </source>
</evidence>
<evidence type="ECO:0000259" key="1">
    <source>
        <dbReference type="Pfam" id="PF01636"/>
    </source>
</evidence>
<organism evidence="2 3">
    <name type="scientific">Neonectria ditissima</name>
    <dbReference type="NCBI Taxonomy" id="78410"/>
    <lineage>
        <taxon>Eukaryota</taxon>
        <taxon>Fungi</taxon>
        <taxon>Dikarya</taxon>
        <taxon>Ascomycota</taxon>
        <taxon>Pezizomycotina</taxon>
        <taxon>Sordariomycetes</taxon>
        <taxon>Hypocreomycetidae</taxon>
        <taxon>Hypocreales</taxon>
        <taxon>Nectriaceae</taxon>
        <taxon>Neonectria</taxon>
    </lineage>
</organism>
<name>A0A0N8H6M1_9HYPO</name>
<keyword evidence="3" id="KW-1185">Reference proteome</keyword>
<dbReference type="InterPro" id="IPR002575">
    <property type="entry name" value="Aminoglycoside_PTrfase"/>
</dbReference>
<protein>
    <recommendedName>
        <fullName evidence="1">Aminoglycoside phosphotransferase domain-containing protein</fullName>
    </recommendedName>
</protein>
<dbReference type="OrthoDB" id="5080224at2759"/>
<feature type="domain" description="Aminoglycoside phosphotransferase" evidence="1">
    <location>
        <begin position="112"/>
        <end position="242"/>
    </location>
</feature>
<evidence type="ECO:0000313" key="2">
    <source>
        <dbReference type="EMBL" id="KPM39356.1"/>
    </source>
</evidence>
<dbReference type="Gene3D" id="3.90.1200.10">
    <property type="match status" value="1"/>
</dbReference>
<comment type="caution">
    <text evidence="2">The sequence shown here is derived from an EMBL/GenBank/DDBJ whole genome shotgun (WGS) entry which is preliminary data.</text>
</comment>
<proteinExistence type="predicted"/>
<accession>A0A0N8H6M1</accession>